<sequence>MKETIFLCNPRPMSISTLTGLHGGAVSSNVALQVLGSTPGRGSFCVEFACSPCMRGLSPAGSRRSEGRSRNLKNCRQLSFVTNFGMPDETFGHRHGGEGYLLF</sequence>
<proteinExistence type="predicted"/>
<dbReference type="EMBL" id="JAHUTJ010050111">
    <property type="protein sequence ID" value="MED6283839.1"/>
    <property type="molecule type" value="Genomic_DNA"/>
</dbReference>
<comment type="caution">
    <text evidence="1">The sequence shown here is derived from an EMBL/GenBank/DDBJ whole genome shotgun (WGS) entry which is preliminary data.</text>
</comment>
<dbReference type="Proteomes" id="UP001352852">
    <property type="component" value="Unassembled WGS sequence"/>
</dbReference>
<organism evidence="1 2">
    <name type="scientific">Characodon lateralis</name>
    <dbReference type="NCBI Taxonomy" id="208331"/>
    <lineage>
        <taxon>Eukaryota</taxon>
        <taxon>Metazoa</taxon>
        <taxon>Chordata</taxon>
        <taxon>Craniata</taxon>
        <taxon>Vertebrata</taxon>
        <taxon>Euteleostomi</taxon>
        <taxon>Actinopterygii</taxon>
        <taxon>Neopterygii</taxon>
        <taxon>Teleostei</taxon>
        <taxon>Neoteleostei</taxon>
        <taxon>Acanthomorphata</taxon>
        <taxon>Ovalentaria</taxon>
        <taxon>Atherinomorphae</taxon>
        <taxon>Cyprinodontiformes</taxon>
        <taxon>Goodeidae</taxon>
        <taxon>Characodon</taxon>
    </lineage>
</organism>
<reference evidence="1 2" key="1">
    <citation type="submission" date="2021-06" db="EMBL/GenBank/DDBJ databases">
        <authorList>
            <person name="Palmer J.M."/>
        </authorList>
    </citation>
    <scope>NUCLEOTIDE SEQUENCE [LARGE SCALE GENOMIC DNA]</scope>
    <source>
        <strain evidence="1 2">CL_MEX2019</strain>
        <tissue evidence="1">Muscle</tissue>
    </source>
</reference>
<evidence type="ECO:0000313" key="1">
    <source>
        <dbReference type="EMBL" id="MED6283839.1"/>
    </source>
</evidence>
<evidence type="ECO:0000313" key="2">
    <source>
        <dbReference type="Proteomes" id="UP001352852"/>
    </source>
</evidence>
<protein>
    <submittedName>
        <fullName evidence="1">Uncharacterized protein</fullName>
    </submittedName>
</protein>
<accession>A0ABU7EDH6</accession>
<gene>
    <name evidence="1" type="ORF">CHARACLAT_013088</name>
</gene>
<name>A0ABU7EDH6_9TELE</name>
<keyword evidence="2" id="KW-1185">Reference proteome</keyword>